<evidence type="ECO:0000256" key="1">
    <source>
        <dbReference type="SAM" id="MobiDB-lite"/>
    </source>
</evidence>
<reference evidence="2 3" key="1">
    <citation type="submission" date="2024-01" db="EMBL/GenBank/DDBJ databases">
        <title>Genome assemblies of Stephania.</title>
        <authorList>
            <person name="Yang L."/>
        </authorList>
    </citation>
    <scope>NUCLEOTIDE SEQUENCE [LARGE SCALE GENOMIC DNA]</scope>
    <source>
        <strain evidence="2">YNDBR</strain>
        <tissue evidence="2">Leaf</tissue>
    </source>
</reference>
<keyword evidence="3" id="KW-1185">Reference proteome</keyword>
<evidence type="ECO:0000313" key="3">
    <source>
        <dbReference type="Proteomes" id="UP001420932"/>
    </source>
</evidence>
<organism evidence="2 3">
    <name type="scientific">Stephania yunnanensis</name>
    <dbReference type="NCBI Taxonomy" id="152371"/>
    <lineage>
        <taxon>Eukaryota</taxon>
        <taxon>Viridiplantae</taxon>
        <taxon>Streptophyta</taxon>
        <taxon>Embryophyta</taxon>
        <taxon>Tracheophyta</taxon>
        <taxon>Spermatophyta</taxon>
        <taxon>Magnoliopsida</taxon>
        <taxon>Ranunculales</taxon>
        <taxon>Menispermaceae</taxon>
        <taxon>Menispermoideae</taxon>
        <taxon>Cissampelideae</taxon>
        <taxon>Stephania</taxon>
    </lineage>
</organism>
<dbReference type="Proteomes" id="UP001420932">
    <property type="component" value="Unassembled WGS sequence"/>
</dbReference>
<evidence type="ECO:0000313" key="2">
    <source>
        <dbReference type="EMBL" id="KAK9099184.1"/>
    </source>
</evidence>
<accession>A0AAP0ETK5</accession>
<dbReference type="PANTHER" id="PTHR36484">
    <property type="entry name" value="OS01G0558700 PROTEIN"/>
    <property type="match status" value="1"/>
</dbReference>
<sequence length="83" mass="9011">MSVLEATVLPGTSTGEGGDGMNGEAKRGRYDCYLSFAEIKLEEPVSSLKDLDSEKMKSEIRRWARAVAAYARQVSGHFVNQGG</sequence>
<name>A0AAP0ETK5_9MAGN</name>
<proteinExistence type="predicted"/>
<gene>
    <name evidence="2" type="ORF">Syun_026229</name>
</gene>
<feature type="region of interest" description="Disordered" evidence="1">
    <location>
        <begin position="1"/>
        <end position="24"/>
    </location>
</feature>
<comment type="caution">
    <text evidence="2">The sequence shown here is derived from an EMBL/GenBank/DDBJ whole genome shotgun (WGS) entry which is preliminary data.</text>
</comment>
<protein>
    <submittedName>
        <fullName evidence="2">Uncharacterized protein</fullName>
    </submittedName>
</protein>
<dbReference type="PANTHER" id="PTHR36484:SF2">
    <property type="entry name" value="OS01G0558700 PROTEIN"/>
    <property type="match status" value="1"/>
</dbReference>
<dbReference type="EMBL" id="JBBNAF010000011">
    <property type="protein sequence ID" value="KAK9099184.1"/>
    <property type="molecule type" value="Genomic_DNA"/>
</dbReference>
<dbReference type="AlphaFoldDB" id="A0AAP0ETK5"/>